<comment type="catalytic activity">
    <reaction evidence="10">
        <text>2-oxo-ATP + H2O = 2-oxo-AMP + diphosphate + H(+)</text>
        <dbReference type="Rhea" id="RHEA:67392"/>
        <dbReference type="ChEBI" id="CHEBI:15377"/>
        <dbReference type="ChEBI" id="CHEBI:15378"/>
        <dbReference type="ChEBI" id="CHEBI:33019"/>
        <dbReference type="ChEBI" id="CHEBI:71395"/>
        <dbReference type="ChEBI" id="CHEBI:172878"/>
    </reaction>
    <physiologicalReaction direction="left-to-right" evidence="10">
        <dbReference type="Rhea" id="RHEA:67393"/>
    </physiologicalReaction>
</comment>
<dbReference type="GO" id="GO:0046872">
    <property type="term" value="F:metal ion binding"/>
    <property type="evidence" value="ECO:0007669"/>
    <property type="project" value="UniProtKB-KW"/>
</dbReference>
<name>A0A1F6NKS1_9BACT</name>
<dbReference type="GO" id="GO:0005737">
    <property type="term" value="C:cytoplasm"/>
    <property type="evidence" value="ECO:0007669"/>
    <property type="project" value="TreeGrafter"/>
</dbReference>
<evidence type="ECO:0000256" key="19">
    <source>
        <dbReference type="ARBA" id="ARBA00048894"/>
    </source>
</evidence>
<evidence type="ECO:0000256" key="17">
    <source>
        <dbReference type="ARBA" id="ARBA00032071"/>
    </source>
</evidence>
<organism evidence="23 24">
    <name type="scientific">Candidatus Magasanikbacteria bacterium RIFOXYA2_FULL_44_8</name>
    <dbReference type="NCBI Taxonomy" id="1798696"/>
    <lineage>
        <taxon>Bacteria</taxon>
        <taxon>Candidatus Magasanikiibacteriota</taxon>
    </lineage>
</organism>
<evidence type="ECO:0000256" key="1">
    <source>
        <dbReference type="ARBA" id="ARBA00001946"/>
    </source>
</evidence>
<evidence type="ECO:0000256" key="13">
    <source>
        <dbReference type="ARBA" id="ARBA00029673"/>
    </source>
</evidence>
<dbReference type="InterPro" id="IPR023387">
    <property type="entry name" value="DUF1653-like_dom"/>
</dbReference>
<comment type="catalytic activity">
    <reaction evidence="20">
        <text>N(6)-methyl-dATP + H2O = N(6)-methyl-dAMP + diphosphate + H(+)</text>
        <dbReference type="Rhea" id="RHEA:67604"/>
        <dbReference type="ChEBI" id="CHEBI:15377"/>
        <dbReference type="ChEBI" id="CHEBI:15378"/>
        <dbReference type="ChEBI" id="CHEBI:33019"/>
        <dbReference type="ChEBI" id="CHEBI:169976"/>
        <dbReference type="ChEBI" id="CHEBI:172872"/>
    </reaction>
    <physiologicalReaction direction="left-to-right" evidence="20">
        <dbReference type="Rhea" id="RHEA:67605"/>
    </physiologicalReaction>
</comment>
<dbReference type="GO" id="GO:0008413">
    <property type="term" value="F:8-oxo-7,8-dihydroguanosine triphosphate pyrophosphatase activity"/>
    <property type="evidence" value="ECO:0007669"/>
    <property type="project" value="InterPro"/>
</dbReference>
<evidence type="ECO:0000256" key="18">
    <source>
        <dbReference type="ARBA" id="ARBA00048002"/>
    </source>
</evidence>
<dbReference type="EMBL" id="MFQR01000019">
    <property type="protein sequence ID" value="OGH84458.1"/>
    <property type="molecule type" value="Genomic_DNA"/>
</dbReference>
<dbReference type="PANTHER" id="PTHR43758">
    <property type="entry name" value="7,8-DIHYDRO-8-OXOGUANINE TRIPHOSPHATASE"/>
    <property type="match status" value="1"/>
</dbReference>
<evidence type="ECO:0000256" key="8">
    <source>
        <dbReference type="ARBA" id="ARBA00024459"/>
    </source>
</evidence>
<comment type="subunit">
    <text evidence="3">Monomer.</text>
</comment>
<dbReference type="InterPro" id="IPR015797">
    <property type="entry name" value="NUDIX_hydrolase-like_dom_sf"/>
</dbReference>
<dbReference type="GO" id="GO:0042262">
    <property type="term" value="P:DNA protection"/>
    <property type="evidence" value="ECO:0007669"/>
    <property type="project" value="InterPro"/>
</dbReference>
<dbReference type="InterPro" id="IPR037135">
    <property type="entry name" value="DUF1653-like_dom_sf"/>
</dbReference>
<proteinExistence type="inferred from homology"/>
<dbReference type="Pfam" id="PF07866">
    <property type="entry name" value="DUF1653"/>
    <property type="match status" value="1"/>
</dbReference>
<dbReference type="Pfam" id="PF00293">
    <property type="entry name" value="NUDIX"/>
    <property type="match status" value="1"/>
</dbReference>
<evidence type="ECO:0000256" key="16">
    <source>
        <dbReference type="ARBA" id="ARBA00031927"/>
    </source>
</evidence>
<evidence type="ECO:0000256" key="2">
    <source>
        <dbReference type="ARBA" id="ARBA00005582"/>
    </source>
</evidence>
<comment type="function">
    <text evidence="21">Oxidized purine nucleoside triphosphate hydrolase which is a prominent sanitizer of the oxidized nucleotide pool. Catalyzes the hydrolysis of 2-oxo-dATP (2-hydroxy-dATP) into 2-oxo-dAMP. Also has a significant hydrolase activity toward 2-oxo-ATP, 8-oxo-dGTP and 8-oxo-dATP. Through the hydrolysis of oxidized purine nucleoside triphosphates, prevents their incorporation into DNA and the subsequent transversions A:T to C:G and G:C to T:A. Also catalyzes the hydrolysis of methylated purine nucleoside triphosphate preventing their integration into DNA. Through this antimutagenic activity protects cells from oxidative stress.</text>
</comment>
<dbReference type="Gene3D" id="3.90.79.10">
    <property type="entry name" value="Nucleoside Triphosphate Pyrophosphohydrolase"/>
    <property type="match status" value="1"/>
</dbReference>
<dbReference type="PANTHER" id="PTHR43758:SF2">
    <property type="entry name" value="OXIDIZED PURINE NUCLEOSIDE TRIPHOSPHATE HYDROLASE"/>
    <property type="match status" value="1"/>
</dbReference>
<evidence type="ECO:0000256" key="6">
    <source>
        <dbReference type="ARBA" id="ARBA00022842"/>
    </source>
</evidence>
<dbReference type="PRINTS" id="PR01403">
    <property type="entry name" value="8OXTPHPHTASE"/>
</dbReference>
<comment type="catalytic activity">
    <reaction evidence="19">
        <text>O(6)-methyl-dGTP + H2O = O(6)-methyl-dGMP + diphosphate + H(+)</text>
        <dbReference type="Rhea" id="RHEA:67600"/>
        <dbReference type="ChEBI" id="CHEBI:15377"/>
        <dbReference type="ChEBI" id="CHEBI:15378"/>
        <dbReference type="ChEBI" id="CHEBI:33019"/>
        <dbReference type="ChEBI" id="CHEBI:169974"/>
        <dbReference type="ChEBI" id="CHEBI:169975"/>
    </reaction>
    <physiologicalReaction direction="left-to-right" evidence="19">
        <dbReference type="Rhea" id="RHEA:67601"/>
    </physiologicalReaction>
</comment>
<comment type="similarity">
    <text evidence="2">Belongs to the Nudix hydrolase family.</text>
</comment>
<feature type="domain" description="Nudix hydrolase" evidence="22">
    <location>
        <begin position="1"/>
        <end position="130"/>
    </location>
</feature>
<reference evidence="23 24" key="1">
    <citation type="journal article" date="2016" name="Nat. Commun.">
        <title>Thousands of microbial genomes shed light on interconnected biogeochemical processes in an aquifer system.</title>
        <authorList>
            <person name="Anantharaman K."/>
            <person name="Brown C.T."/>
            <person name="Hug L.A."/>
            <person name="Sharon I."/>
            <person name="Castelle C.J."/>
            <person name="Probst A.J."/>
            <person name="Thomas B.C."/>
            <person name="Singh A."/>
            <person name="Wilkins M.J."/>
            <person name="Karaoz U."/>
            <person name="Brodie E.L."/>
            <person name="Williams K.H."/>
            <person name="Hubbard S.S."/>
            <person name="Banfield J.F."/>
        </authorList>
    </citation>
    <scope>NUCLEOTIDE SEQUENCE [LARGE SCALE GENOMIC DNA]</scope>
</reference>
<evidence type="ECO:0000256" key="10">
    <source>
        <dbReference type="ARBA" id="ARBA00024596"/>
    </source>
</evidence>
<dbReference type="SUPFAM" id="SSF55811">
    <property type="entry name" value="Nudix"/>
    <property type="match status" value="1"/>
</dbReference>
<keyword evidence="5" id="KW-0378">Hydrolase</keyword>
<evidence type="ECO:0000256" key="7">
    <source>
        <dbReference type="ARBA" id="ARBA00024448"/>
    </source>
</evidence>
<dbReference type="EC" id="3.6.1.56" evidence="11"/>
<evidence type="ECO:0000256" key="4">
    <source>
        <dbReference type="ARBA" id="ARBA00022723"/>
    </source>
</evidence>
<protein>
    <recommendedName>
        <fullName evidence="12">Oxidized purine nucleoside triphosphate hydrolase</fullName>
        <ecNumber evidence="11">3.6.1.56</ecNumber>
    </recommendedName>
    <alternativeName>
        <fullName evidence="16">2-hydroxy-dATP diphosphatase</fullName>
    </alternativeName>
    <alternativeName>
        <fullName evidence="15">7,8-dihydro-8-oxoguanine triphosphatase</fullName>
    </alternativeName>
    <alternativeName>
        <fullName evidence="14">8-oxo-dGTPase</fullName>
    </alternativeName>
    <alternativeName>
        <fullName evidence="17">Methylated purine nucleoside triphosphate hydrolase</fullName>
    </alternativeName>
    <alternativeName>
        <fullName evidence="13">Nucleoside diphosphate-linked moiety X motif 1</fullName>
    </alternativeName>
</protein>
<evidence type="ECO:0000256" key="5">
    <source>
        <dbReference type="ARBA" id="ARBA00022801"/>
    </source>
</evidence>
<dbReference type="CDD" id="cd03427">
    <property type="entry name" value="NUDIX_MTH1_Nudt1"/>
    <property type="match status" value="1"/>
</dbReference>
<evidence type="ECO:0000259" key="22">
    <source>
        <dbReference type="PROSITE" id="PS51462"/>
    </source>
</evidence>
<comment type="catalytic activity">
    <reaction evidence="18">
        <text>N(6)-methyl-ATP + H2O = N(6)-methyl-AMP + diphosphate + H(+)</text>
        <dbReference type="Rhea" id="RHEA:67608"/>
        <dbReference type="ChEBI" id="CHEBI:15377"/>
        <dbReference type="ChEBI" id="CHEBI:15378"/>
        <dbReference type="ChEBI" id="CHEBI:33019"/>
        <dbReference type="ChEBI" id="CHEBI:144842"/>
        <dbReference type="ChEBI" id="CHEBI:172873"/>
    </reaction>
    <physiologicalReaction direction="left-to-right" evidence="18">
        <dbReference type="Rhea" id="RHEA:67609"/>
    </physiologicalReaction>
</comment>
<comment type="caution">
    <text evidence="23">The sequence shown here is derived from an EMBL/GenBank/DDBJ whole genome shotgun (WGS) entry which is preliminary data.</text>
</comment>
<sequence>MRKVLTLCLIKRNGKILLGMKKRGFGMGKWNGFGGKALPGENIFDAAKREMNEEAGIVVNDLERVGRIDFEFENNPEILEVHVFDIKSFSGEPTESEEMRPEWFEISQIPYDNMWADDPFWYPLFLSGKKFQGWCQFNEAGDKVLEQNIIEVKSLVVPGIYEHYKKHNYEVVTVVVHSETFESHVVYIHLDNGSLWVRPLTMFAEEVEVNGQKVPRFRYLGEKE</sequence>
<evidence type="ECO:0000313" key="23">
    <source>
        <dbReference type="EMBL" id="OGH84458.1"/>
    </source>
</evidence>
<dbReference type="InterPro" id="IPR000086">
    <property type="entry name" value="NUDIX_hydrolase_dom"/>
</dbReference>
<comment type="catalytic activity">
    <reaction evidence="7">
        <text>8-oxo-dATP + H2O = 8-oxo-dAMP + diphosphate + H(+)</text>
        <dbReference type="Rhea" id="RHEA:65396"/>
        <dbReference type="ChEBI" id="CHEBI:15377"/>
        <dbReference type="ChEBI" id="CHEBI:15378"/>
        <dbReference type="ChEBI" id="CHEBI:33019"/>
        <dbReference type="ChEBI" id="CHEBI:71361"/>
        <dbReference type="ChEBI" id="CHEBI:172871"/>
    </reaction>
    <physiologicalReaction direction="left-to-right" evidence="7">
        <dbReference type="Rhea" id="RHEA:65397"/>
    </physiologicalReaction>
</comment>
<accession>A0A1F6NKS1</accession>
<evidence type="ECO:0000256" key="14">
    <source>
        <dbReference type="ARBA" id="ARBA00030634"/>
    </source>
</evidence>
<evidence type="ECO:0000256" key="11">
    <source>
        <dbReference type="ARBA" id="ARBA00026103"/>
    </source>
</evidence>
<keyword evidence="4" id="KW-0479">Metal-binding</keyword>
<comment type="catalytic activity">
    <reaction evidence="8">
        <text>2-oxo-dATP + H2O = 2-oxo-dAMP + diphosphate + H(+)</text>
        <dbReference type="Rhea" id="RHEA:31583"/>
        <dbReference type="ChEBI" id="CHEBI:15377"/>
        <dbReference type="ChEBI" id="CHEBI:15378"/>
        <dbReference type="ChEBI" id="CHEBI:33019"/>
        <dbReference type="ChEBI" id="CHEBI:63212"/>
        <dbReference type="ChEBI" id="CHEBI:77897"/>
        <dbReference type="EC" id="3.6.1.56"/>
    </reaction>
    <physiologicalReaction direction="left-to-right" evidence="8">
        <dbReference type="Rhea" id="RHEA:31584"/>
    </physiologicalReaction>
</comment>
<dbReference type="Proteomes" id="UP000177803">
    <property type="component" value="Unassembled WGS sequence"/>
</dbReference>
<dbReference type="PROSITE" id="PS00893">
    <property type="entry name" value="NUDIX_BOX"/>
    <property type="match status" value="1"/>
</dbReference>
<comment type="catalytic activity">
    <reaction evidence="9">
        <text>8-oxo-dGTP + H2O = 8-oxo-dGMP + diphosphate + H(+)</text>
        <dbReference type="Rhea" id="RHEA:31575"/>
        <dbReference type="ChEBI" id="CHEBI:15377"/>
        <dbReference type="ChEBI" id="CHEBI:15378"/>
        <dbReference type="ChEBI" id="CHEBI:33019"/>
        <dbReference type="ChEBI" id="CHEBI:63224"/>
        <dbReference type="ChEBI" id="CHEBI:77896"/>
    </reaction>
    <physiologicalReaction direction="left-to-right" evidence="9">
        <dbReference type="Rhea" id="RHEA:31576"/>
    </physiologicalReaction>
</comment>
<dbReference type="PROSITE" id="PS51462">
    <property type="entry name" value="NUDIX"/>
    <property type="match status" value="1"/>
</dbReference>
<evidence type="ECO:0000256" key="9">
    <source>
        <dbReference type="ARBA" id="ARBA00024486"/>
    </source>
</evidence>
<evidence type="ECO:0000256" key="12">
    <source>
        <dbReference type="ARBA" id="ARBA00026218"/>
    </source>
</evidence>
<evidence type="ECO:0000256" key="20">
    <source>
        <dbReference type="ARBA" id="ARBA00049032"/>
    </source>
</evidence>
<gene>
    <name evidence="23" type="ORF">A2261_00265</name>
</gene>
<dbReference type="GO" id="GO:0008828">
    <property type="term" value="F:dATP diphosphatase activity"/>
    <property type="evidence" value="ECO:0007669"/>
    <property type="project" value="UniProtKB-EC"/>
</dbReference>
<comment type="cofactor">
    <cofactor evidence="1">
        <name>Mg(2+)</name>
        <dbReference type="ChEBI" id="CHEBI:18420"/>
    </cofactor>
</comment>
<evidence type="ECO:0000313" key="24">
    <source>
        <dbReference type="Proteomes" id="UP000177803"/>
    </source>
</evidence>
<keyword evidence="6" id="KW-0460">Magnesium</keyword>
<dbReference type="InterPro" id="IPR020084">
    <property type="entry name" value="NUDIX_hydrolase_CS"/>
</dbReference>
<evidence type="ECO:0000256" key="3">
    <source>
        <dbReference type="ARBA" id="ARBA00011245"/>
    </source>
</evidence>
<dbReference type="Gene3D" id="2.30.30.320">
    <property type="entry name" value="DUF1653-like domain"/>
    <property type="match status" value="1"/>
</dbReference>
<evidence type="ECO:0000256" key="15">
    <source>
        <dbReference type="ARBA" id="ARBA00030682"/>
    </source>
</evidence>
<dbReference type="AlphaFoldDB" id="A0A1F6NKS1"/>
<evidence type="ECO:0000256" key="21">
    <source>
        <dbReference type="ARBA" id="ARBA00053094"/>
    </source>
</evidence>
<dbReference type="InterPro" id="IPR003563">
    <property type="entry name" value="8ODP"/>
</dbReference>